<sequence length="184" mass="20869">MVIQSFTFGIPLSLSAVLTLPPYSFPYCGCYEISFRFGFDPKTEDYKVVKVTGLIEEIETEASVEDDVPSFLHVIKKWLQVEIYSMRKGSWKLITQRFPSHITRIFDNDKACVDGHDGRLHWVGHTNEKLDSELIVAFDLGSETFREMTLPDSILDYDRSNALGVLGGKLCVMSRMGMLKSRCG</sequence>
<feature type="domain" description="F-box associated beta-propeller type 3" evidence="2">
    <location>
        <begin position="32"/>
        <end position="175"/>
    </location>
</feature>
<dbReference type="InterPro" id="IPR050796">
    <property type="entry name" value="SCF_F-box_component"/>
</dbReference>
<dbReference type="NCBIfam" id="TIGR01640">
    <property type="entry name" value="F_box_assoc_1"/>
    <property type="match status" value="1"/>
</dbReference>
<dbReference type="EMBL" id="CAKMRJ010001551">
    <property type="protein sequence ID" value="CAH1424365.1"/>
    <property type="molecule type" value="Genomic_DNA"/>
</dbReference>
<keyword evidence="1" id="KW-0732">Signal</keyword>
<comment type="caution">
    <text evidence="3">The sequence shown here is derived from an EMBL/GenBank/DDBJ whole genome shotgun (WGS) entry which is preliminary data.</text>
</comment>
<keyword evidence="4" id="KW-1185">Reference proteome</keyword>
<dbReference type="InterPro" id="IPR013187">
    <property type="entry name" value="F-box-assoc_dom_typ3"/>
</dbReference>
<reference evidence="3 4" key="1">
    <citation type="submission" date="2022-01" db="EMBL/GenBank/DDBJ databases">
        <authorList>
            <person name="Xiong W."/>
            <person name="Schranz E."/>
        </authorList>
    </citation>
    <scope>NUCLEOTIDE SEQUENCE [LARGE SCALE GENOMIC DNA]</scope>
</reference>
<name>A0AAU9MQV6_9ASTR</name>
<dbReference type="InterPro" id="IPR017451">
    <property type="entry name" value="F-box-assoc_interact_dom"/>
</dbReference>
<gene>
    <name evidence="3" type="ORF">LVIROSA_LOCUS11575</name>
</gene>
<evidence type="ECO:0000259" key="2">
    <source>
        <dbReference type="Pfam" id="PF08268"/>
    </source>
</evidence>
<evidence type="ECO:0000313" key="3">
    <source>
        <dbReference type="EMBL" id="CAH1424365.1"/>
    </source>
</evidence>
<evidence type="ECO:0000313" key="4">
    <source>
        <dbReference type="Proteomes" id="UP001157418"/>
    </source>
</evidence>
<feature type="chain" id="PRO_5043526994" description="F-box associated beta-propeller type 3 domain-containing protein" evidence="1">
    <location>
        <begin position="16"/>
        <end position="184"/>
    </location>
</feature>
<dbReference type="Proteomes" id="UP001157418">
    <property type="component" value="Unassembled WGS sequence"/>
</dbReference>
<accession>A0AAU9MQV6</accession>
<evidence type="ECO:0000256" key="1">
    <source>
        <dbReference type="SAM" id="SignalP"/>
    </source>
</evidence>
<dbReference type="PANTHER" id="PTHR31672:SF13">
    <property type="entry name" value="F-BOX PROTEIN CPR30-LIKE"/>
    <property type="match status" value="1"/>
</dbReference>
<dbReference type="AlphaFoldDB" id="A0AAU9MQV6"/>
<feature type="signal peptide" evidence="1">
    <location>
        <begin position="1"/>
        <end position="15"/>
    </location>
</feature>
<protein>
    <recommendedName>
        <fullName evidence="2">F-box associated beta-propeller type 3 domain-containing protein</fullName>
    </recommendedName>
</protein>
<dbReference type="Pfam" id="PF08268">
    <property type="entry name" value="FBA_3"/>
    <property type="match status" value="1"/>
</dbReference>
<organism evidence="3 4">
    <name type="scientific">Lactuca virosa</name>
    <dbReference type="NCBI Taxonomy" id="75947"/>
    <lineage>
        <taxon>Eukaryota</taxon>
        <taxon>Viridiplantae</taxon>
        <taxon>Streptophyta</taxon>
        <taxon>Embryophyta</taxon>
        <taxon>Tracheophyta</taxon>
        <taxon>Spermatophyta</taxon>
        <taxon>Magnoliopsida</taxon>
        <taxon>eudicotyledons</taxon>
        <taxon>Gunneridae</taxon>
        <taxon>Pentapetalae</taxon>
        <taxon>asterids</taxon>
        <taxon>campanulids</taxon>
        <taxon>Asterales</taxon>
        <taxon>Asteraceae</taxon>
        <taxon>Cichorioideae</taxon>
        <taxon>Cichorieae</taxon>
        <taxon>Lactucinae</taxon>
        <taxon>Lactuca</taxon>
    </lineage>
</organism>
<dbReference type="PANTHER" id="PTHR31672">
    <property type="entry name" value="BNACNNG10540D PROTEIN"/>
    <property type="match status" value="1"/>
</dbReference>
<proteinExistence type="predicted"/>